<reference evidence="1 2" key="2">
    <citation type="submission" date="2018-11" db="EMBL/GenBank/DDBJ databases">
        <authorList>
            <consortium name="Pathogen Informatics"/>
        </authorList>
    </citation>
    <scope>NUCLEOTIDE SEQUENCE [LARGE SCALE GENOMIC DNA]</scope>
</reference>
<evidence type="ECO:0000313" key="3">
    <source>
        <dbReference type="WBParaSite" id="ASIM_0001307801-mRNA-1"/>
    </source>
</evidence>
<dbReference type="Proteomes" id="UP000267096">
    <property type="component" value="Unassembled WGS sequence"/>
</dbReference>
<dbReference type="InterPro" id="IPR012337">
    <property type="entry name" value="RNaseH-like_sf"/>
</dbReference>
<evidence type="ECO:0000313" key="1">
    <source>
        <dbReference type="EMBL" id="VDK47616.1"/>
    </source>
</evidence>
<name>A0A0M3JXJ8_ANISI</name>
<dbReference type="AlphaFoldDB" id="A0A0M3JXJ8"/>
<accession>A0A0M3JXJ8</accession>
<protein>
    <submittedName>
        <fullName evidence="3">Dimer_Tnp_hAT domain-containing protein</fullName>
    </submittedName>
</protein>
<gene>
    <name evidence="1" type="ORF">ASIM_LOCUS12544</name>
</gene>
<organism evidence="3">
    <name type="scientific">Anisakis simplex</name>
    <name type="common">Herring worm</name>
    <dbReference type="NCBI Taxonomy" id="6269"/>
    <lineage>
        <taxon>Eukaryota</taxon>
        <taxon>Metazoa</taxon>
        <taxon>Ecdysozoa</taxon>
        <taxon>Nematoda</taxon>
        <taxon>Chromadorea</taxon>
        <taxon>Rhabditida</taxon>
        <taxon>Spirurina</taxon>
        <taxon>Ascaridomorpha</taxon>
        <taxon>Ascaridoidea</taxon>
        <taxon>Anisakidae</taxon>
        <taxon>Anisakis</taxon>
        <taxon>Anisakis simplex complex</taxon>
    </lineage>
</organism>
<keyword evidence="2" id="KW-1185">Reference proteome</keyword>
<dbReference type="PANTHER" id="PTHR47501:SF5">
    <property type="entry name" value="HAT C-TERMINAL DIMERISATION DOMAIN-CONTAINING PROTEIN"/>
    <property type="match status" value="1"/>
</dbReference>
<proteinExistence type="predicted"/>
<dbReference type="EMBL" id="UYRR01031207">
    <property type="protein sequence ID" value="VDK47616.1"/>
    <property type="molecule type" value="Genomic_DNA"/>
</dbReference>
<sequence length="202" mass="23010">MRCAAHTWNLIATKDSEKVLDKIAFKKAYRSALAKAKALWNRQNQSTITANALHKELGVRLIVPSDTRWNSFYDAIVCLNKVVETKRANLRRAMIQQGLTAFSEEDYEFWTEYAHVMNPVATAIDVVQSDEGAYLGWLLPVCATASIKLNEIKNSHLFLIYFFANRLSTHYCKASGKDSVQCWIMLTVCLRRAFIPGEELSR</sequence>
<evidence type="ECO:0000313" key="2">
    <source>
        <dbReference type="Proteomes" id="UP000267096"/>
    </source>
</evidence>
<reference evidence="3" key="1">
    <citation type="submission" date="2017-02" db="UniProtKB">
        <authorList>
            <consortium name="WormBaseParasite"/>
        </authorList>
    </citation>
    <scope>IDENTIFICATION</scope>
</reference>
<dbReference type="WBParaSite" id="ASIM_0001307801-mRNA-1">
    <property type="protein sequence ID" value="ASIM_0001307801-mRNA-1"/>
    <property type="gene ID" value="ASIM_0001307801"/>
</dbReference>
<dbReference type="OrthoDB" id="10057873at2759"/>
<dbReference type="SUPFAM" id="SSF53098">
    <property type="entry name" value="Ribonuclease H-like"/>
    <property type="match status" value="1"/>
</dbReference>
<dbReference type="PANTHER" id="PTHR47501">
    <property type="entry name" value="TRANSPOSASE-RELATED"/>
    <property type="match status" value="1"/>
</dbReference>